<keyword evidence="4" id="KW-1185">Reference proteome</keyword>
<feature type="chain" id="PRO_5012465289" description="CUB domain-containing protein" evidence="2">
    <location>
        <begin position="20"/>
        <end position="519"/>
    </location>
</feature>
<evidence type="ECO:0000313" key="4">
    <source>
        <dbReference type="Proteomes" id="UP000242188"/>
    </source>
</evidence>
<evidence type="ECO:0000256" key="1">
    <source>
        <dbReference type="SAM" id="MobiDB-lite"/>
    </source>
</evidence>
<dbReference type="OrthoDB" id="6146752at2759"/>
<feature type="signal peptide" evidence="2">
    <location>
        <begin position="1"/>
        <end position="19"/>
    </location>
</feature>
<dbReference type="SUPFAM" id="SSF49854">
    <property type="entry name" value="Spermadhesin, CUB domain"/>
    <property type="match status" value="1"/>
</dbReference>
<evidence type="ECO:0000313" key="3">
    <source>
        <dbReference type="EMBL" id="OWF54631.1"/>
    </source>
</evidence>
<dbReference type="Proteomes" id="UP000242188">
    <property type="component" value="Unassembled WGS sequence"/>
</dbReference>
<evidence type="ECO:0000256" key="2">
    <source>
        <dbReference type="SAM" id="SignalP"/>
    </source>
</evidence>
<reference evidence="3 4" key="1">
    <citation type="journal article" date="2017" name="Nat. Ecol. Evol.">
        <title>Scallop genome provides insights into evolution of bilaterian karyotype and development.</title>
        <authorList>
            <person name="Wang S."/>
            <person name="Zhang J."/>
            <person name="Jiao W."/>
            <person name="Li J."/>
            <person name="Xun X."/>
            <person name="Sun Y."/>
            <person name="Guo X."/>
            <person name="Huan P."/>
            <person name="Dong B."/>
            <person name="Zhang L."/>
            <person name="Hu X."/>
            <person name="Sun X."/>
            <person name="Wang J."/>
            <person name="Zhao C."/>
            <person name="Wang Y."/>
            <person name="Wang D."/>
            <person name="Huang X."/>
            <person name="Wang R."/>
            <person name="Lv J."/>
            <person name="Li Y."/>
            <person name="Zhang Z."/>
            <person name="Liu B."/>
            <person name="Lu W."/>
            <person name="Hui Y."/>
            <person name="Liang J."/>
            <person name="Zhou Z."/>
            <person name="Hou R."/>
            <person name="Li X."/>
            <person name="Liu Y."/>
            <person name="Li H."/>
            <person name="Ning X."/>
            <person name="Lin Y."/>
            <person name="Zhao L."/>
            <person name="Xing Q."/>
            <person name="Dou J."/>
            <person name="Li Y."/>
            <person name="Mao J."/>
            <person name="Guo H."/>
            <person name="Dou H."/>
            <person name="Li T."/>
            <person name="Mu C."/>
            <person name="Jiang W."/>
            <person name="Fu Q."/>
            <person name="Fu X."/>
            <person name="Miao Y."/>
            <person name="Liu J."/>
            <person name="Yu Q."/>
            <person name="Li R."/>
            <person name="Liao H."/>
            <person name="Li X."/>
            <person name="Kong Y."/>
            <person name="Jiang Z."/>
            <person name="Chourrout D."/>
            <person name="Li R."/>
            <person name="Bao Z."/>
        </authorList>
    </citation>
    <scope>NUCLEOTIDE SEQUENCE [LARGE SCALE GENOMIC DNA]</scope>
    <source>
        <strain evidence="3 4">PY_sf001</strain>
    </source>
</reference>
<sequence length="519" mass="58375">MDNLVVIASVLVFSGITSAINVTVSDLRSGQFLTRCVTRHADFMNITCPSHKVMLAPKLIAGYSDSSKCVFNGNDCLGMSKSLERETQACANQETCSINLRRILETLVPLPGQRKICKGKPLTYVSVIPPKCVDKGTIHDMCSGNEALPINPDSGIISSYNNPGRTINTPCIRRFGSTSDVIRLSLNFLDIQIGLKNRPRVVWTSESGELRKKTFKKLATFSEKGSKFEIKWRPQNTDTTREGCVVYYNVKVIGKSTQGNLRLASDQPSQTPTHYLVQATLKTSMTWNDKQSISMSCPRGKVIYAPDVTVTSSRYTGCEGLSPHLLVQRNECYWRRNCTMEWRGPAFLTMTSSARCFGRVADIFKSRGFKCEKEGNIINICDTRVAKLPTGIVRSHGKYPWHYPRVNKRCRQRIRIGRGRQLTLQLDDVDIDDERDTFFLRHIRKGRKTTILFRGNDGNMSKTLSGGTVEITFSTKRRSKAGSGFILHYERTSKNRKKVRSGERNKRRSRGTGTAKTLP</sequence>
<organism evidence="3 4">
    <name type="scientific">Mizuhopecten yessoensis</name>
    <name type="common">Japanese scallop</name>
    <name type="synonym">Patinopecten yessoensis</name>
    <dbReference type="NCBI Taxonomy" id="6573"/>
    <lineage>
        <taxon>Eukaryota</taxon>
        <taxon>Metazoa</taxon>
        <taxon>Spiralia</taxon>
        <taxon>Lophotrochozoa</taxon>
        <taxon>Mollusca</taxon>
        <taxon>Bivalvia</taxon>
        <taxon>Autobranchia</taxon>
        <taxon>Pteriomorphia</taxon>
        <taxon>Pectinida</taxon>
        <taxon>Pectinoidea</taxon>
        <taxon>Pectinidae</taxon>
        <taxon>Mizuhopecten</taxon>
    </lineage>
</organism>
<dbReference type="EMBL" id="NEDP02000942">
    <property type="protein sequence ID" value="OWF54631.1"/>
    <property type="molecule type" value="Genomic_DNA"/>
</dbReference>
<accession>A0A210R157</accession>
<dbReference type="AlphaFoldDB" id="A0A210R157"/>
<keyword evidence="2" id="KW-0732">Signal</keyword>
<dbReference type="Gene3D" id="2.60.120.290">
    <property type="entry name" value="Spermadhesin, CUB domain"/>
    <property type="match status" value="1"/>
</dbReference>
<dbReference type="InterPro" id="IPR035914">
    <property type="entry name" value="Sperma_CUB_dom_sf"/>
</dbReference>
<proteinExistence type="predicted"/>
<feature type="compositionally biased region" description="Basic residues" evidence="1">
    <location>
        <begin position="494"/>
        <end position="510"/>
    </location>
</feature>
<evidence type="ECO:0008006" key="5">
    <source>
        <dbReference type="Google" id="ProtNLM"/>
    </source>
</evidence>
<comment type="caution">
    <text evidence="3">The sequence shown here is derived from an EMBL/GenBank/DDBJ whole genome shotgun (WGS) entry which is preliminary data.</text>
</comment>
<gene>
    <name evidence="3" type="ORF">KP79_PYT04358</name>
</gene>
<feature type="region of interest" description="Disordered" evidence="1">
    <location>
        <begin position="491"/>
        <end position="519"/>
    </location>
</feature>
<name>A0A210R157_MIZYE</name>
<protein>
    <recommendedName>
        <fullName evidence="5">CUB domain-containing protein</fullName>
    </recommendedName>
</protein>